<organism evidence="4 5">
    <name type="scientific">Rosistilla carotiformis</name>
    <dbReference type="NCBI Taxonomy" id="2528017"/>
    <lineage>
        <taxon>Bacteria</taxon>
        <taxon>Pseudomonadati</taxon>
        <taxon>Planctomycetota</taxon>
        <taxon>Planctomycetia</taxon>
        <taxon>Pirellulales</taxon>
        <taxon>Pirellulaceae</taxon>
        <taxon>Rosistilla</taxon>
    </lineage>
</organism>
<feature type="compositionally biased region" description="Basic and acidic residues" evidence="1">
    <location>
        <begin position="243"/>
        <end position="259"/>
    </location>
</feature>
<dbReference type="PROSITE" id="PS50006">
    <property type="entry name" value="FHA_DOMAIN"/>
    <property type="match status" value="2"/>
</dbReference>
<evidence type="ECO:0000256" key="1">
    <source>
        <dbReference type="SAM" id="MobiDB-lite"/>
    </source>
</evidence>
<keyword evidence="5" id="KW-1185">Reference proteome</keyword>
<feature type="transmembrane region" description="Helical" evidence="2">
    <location>
        <begin position="182"/>
        <end position="201"/>
    </location>
</feature>
<keyword evidence="2" id="KW-0472">Membrane</keyword>
<dbReference type="AlphaFoldDB" id="A0A518JLQ1"/>
<dbReference type="CDD" id="cd00060">
    <property type="entry name" value="FHA"/>
    <property type="match status" value="2"/>
</dbReference>
<dbReference type="PANTHER" id="PTHR23308">
    <property type="entry name" value="NUCLEAR INHIBITOR OF PROTEIN PHOSPHATASE-1"/>
    <property type="match status" value="1"/>
</dbReference>
<feature type="region of interest" description="Disordered" evidence="1">
    <location>
        <begin position="212"/>
        <end position="265"/>
    </location>
</feature>
<dbReference type="OrthoDB" id="249606at2"/>
<dbReference type="InterPro" id="IPR050923">
    <property type="entry name" value="Cell_Proc_Reg/RNA_Proc"/>
</dbReference>
<sequence length="578" mass="62321">MNSITWNIGSDPEADLWIDDQAVSGLHCRLMRDAEGYWIEDLGSTNGTSVNGQWIDQPTQVSPTDTIMLSGQVAMPWPDTAVARQVISIGYGAENLIHIQDHSVSGKHAELIVDPHGQWIVHDLDSTNGTWIGDQAVRSVRLHQDCPFRVGVSTLTIAQIKDKLGPAFIGDSGSSASVNQKAMFVMVPLFVFVAFGALAFFRHSVTSNQNEQARVATADSSPGAVKGEASRDPSGEGTPAIREMPRELDRPEEDPKSDDSASESVLTTAVEVVDEAEGRGLAANSAAAVVAMDDAPESSQASTTVESSAVADTFAGLDRVRNAMFRVVAQVNDTKFDFASAWAAKPDLLITNAHVVGQMQVHGMQVVHLNSGQKAEMESLGIHPSYGASMLKLQAAMQEIAELEGTAKADQPAAELDRIATKIGERKRELPWLQSAVDSYNIGWIRLSSPLSEVSTLAVEPLTIGRKKVLKLANPFIEKDIFEAIASRSVSFVTIRTVGRTIQKDAESPVCWFGQIQASADDWQFCLFDGCPIVDTHGRLAGMYRGASRASTSGETEELQTKIDMVPLGAINMVVQSF</sequence>
<dbReference type="KEGG" id="rcf:Poly24_01650"/>
<evidence type="ECO:0000313" key="5">
    <source>
        <dbReference type="Proteomes" id="UP000315082"/>
    </source>
</evidence>
<dbReference type="RefSeq" id="WP_145089096.1">
    <property type="nucleotide sequence ID" value="NZ_CP036348.1"/>
</dbReference>
<evidence type="ECO:0000256" key="2">
    <source>
        <dbReference type="SAM" id="Phobius"/>
    </source>
</evidence>
<gene>
    <name evidence="4" type="ORF">Poly24_01650</name>
</gene>
<proteinExistence type="predicted"/>
<reference evidence="4 5" key="1">
    <citation type="submission" date="2019-02" db="EMBL/GenBank/DDBJ databases">
        <title>Deep-cultivation of Planctomycetes and their phenomic and genomic characterization uncovers novel biology.</title>
        <authorList>
            <person name="Wiegand S."/>
            <person name="Jogler M."/>
            <person name="Boedeker C."/>
            <person name="Pinto D."/>
            <person name="Vollmers J."/>
            <person name="Rivas-Marin E."/>
            <person name="Kohn T."/>
            <person name="Peeters S.H."/>
            <person name="Heuer A."/>
            <person name="Rast P."/>
            <person name="Oberbeckmann S."/>
            <person name="Bunk B."/>
            <person name="Jeske O."/>
            <person name="Meyerdierks A."/>
            <person name="Storesund J.E."/>
            <person name="Kallscheuer N."/>
            <person name="Luecker S."/>
            <person name="Lage O.M."/>
            <person name="Pohl T."/>
            <person name="Merkel B.J."/>
            <person name="Hornburger P."/>
            <person name="Mueller R.-W."/>
            <person name="Bruemmer F."/>
            <person name="Labrenz M."/>
            <person name="Spormann A.M."/>
            <person name="Op den Camp H."/>
            <person name="Overmann J."/>
            <person name="Amann R."/>
            <person name="Jetten M.S.M."/>
            <person name="Mascher T."/>
            <person name="Medema M.H."/>
            <person name="Devos D.P."/>
            <person name="Kaster A.-K."/>
            <person name="Ovreas L."/>
            <person name="Rohde M."/>
            <person name="Galperin M.Y."/>
            <person name="Jogler C."/>
        </authorList>
    </citation>
    <scope>NUCLEOTIDE SEQUENCE [LARGE SCALE GENOMIC DNA]</scope>
    <source>
        <strain evidence="4 5">Poly24</strain>
    </source>
</reference>
<dbReference type="EMBL" id="CP036348">
    <property type="protein sequence ID" value="QDV66479.1"/>
    <property type="molecule type" value="Genomic_DNA"/>
</dbReference>
<dbReference type="SUPFAM" id="SSF49879">
    <property type="entry name" value="SMAD/FHA domain"/>
    <property type="match status" value="2"/>
</dbReference>
<keyword evidence="2" id="KW-1133">Transmembrane helix</keyword>
<protein>
    <submittedName>
        <fullName evidence="4">FHA domain protein</fullName>
    </submittedName>
</protein>
<dbReference type="Pfam" id="PF00498">
    <property type="entry name" value="FHA"/>
    <property type="match status" value="2"/>
</dbReference>
<feature type="domain" description="FHA" evidence="3">
    <location>
        <begin position="87"/>
        <end position="137"/>
    </location>
</feature>
<dbReference type="SMART" id="SM00240">
    <property type="entry name" value="FHA"/>
    <property type="match status" value="2"/>
</dbReference>
<feature type="domain" description="FHA" evidence="3">
    <location>
        <begin position="6"/>
        <end position="55"/>
    </location>
</feature>
<dbReference type="InterPro" id="IPR000253">
    <property type="entry name" value="FHA_dom"/>
</dbReference>
<evidence type="ECO:0000313" key="4">
    <source>
        <dbReference type="EMBL" id="QDV66479.1"/>
    </source>
</evidence>
<dbReference type="Gene3D" id="2.60.200.20">
    <property type="match status" value="2"/>
</dbReference>
<evidence type="ECO:0000259" key="3">
    <source>
        <dbReference type="PROSITE" id="PS50006"/>
    </source>
</evidence>
<accession>A0A518JLQ1</accession>
<name>A0A518JLQ1_9BACT</name>
<dbReference type="Proteomes" id="UP000315082">
    <property type="component" value="Chromosome"/>
</dbReference>
<dbReference type="InterPro" id="IPR009003">
    <property type="entry name" value="Peptidase_S1_PA"/>
</dbReference>
<dbReference type="SUPFAM" id="SSF50494">
    <property type="entry name" value="Trypsin-like serine proteases"/>
    <property type="match status" value="1"/>
</dbReference>
<dbReference type="InterPro" id="IPR008984">
    <property type="entry name" value="SMAD_FHA_dom_sf"/>
</dbReference>
<keyword evidence="2" id="KW-0812">Transmembrane</keyword>